<accession>A0A4R7Z8R4</accession>
<evidence type="ECO:0000313" key="2">
    <source>
        <dbReference type="Proteomes" id="UP000294743"/>
    </source>
</evidence>
<sequence>MYHYIRQRLLEVLRIAYKDNFDTYSKFLVKLSFKESKKTSKYIFEKKTILINNLSYKPADIFIAALLSLTEHIDIVNRSESHLDRDYFLVFRKLINVAIGRNIITLEDLTKYSDEKMRSKLQAEFSTFKNWDIKAHDFIPEYTYVYVFESFMIKNVLKTNGYQYDKDQGLWIKRLINSQAQEEQPFIEMYKNQAVFKVVNDNSFFIRPVYLLKIKTYAKEEAPLLNALEYGYNPKTNIWVKLIETSNIAQEMNNIEKIPKQKVFITENK</sequence>
<dbReference type="Proteomes" id="UP000294743">
    <property type="component" value="Unassembled WGS sequence"/>
</dbReference>
<organism evidence="1 2">
    <name type="scientific">Breznakia blatticola</name>
    <dbReference type="NCBI Taxonomy" id="1754012"/>
    <lineage>
        <taxon>Bacteria</taxon>
        <taxon>Bacillati</taxon>
        <taxon>Bacillota</taxon>
        <taxon>Erysipelotrichia</taxon>
        <taxon>Erysipelotrichales</taxon>
        <taxon>Erysipelotrichaceae</taxon>
        <taxon>Breznakia</taxon>
    </lineage>
</organism>
<dbReference type="RefSeq" id="WP_134171104.1">
    <property type="nucleotide sequence ID" value="NZ_SODD01000050.1"/>
</dbReference>
<comment type="caution">
    <text evidence="1">The sequence shown here is derived from an EMBL/GenBank/DDBJ whole genome shotgun (WGS) entry which is preliminary data.</text>
</comment>
<proteinExistence type="predicted"/>
<evidence type="ECO:0000313" key="1">
    <source>
        <dbReference type="EMBL" id="TDW13106.1"/>
    </source>
</evidence>
<reference evidence="1 2" key="1">
    <citation type="submission" date="2019-03" db="EMBL/GenBank/DDBJ databases">
        <title>Genomic Encyclopedia of Type Strains, Phase IV (KMG-IV): sequencing the most valuable type-strain genomes for metagenomic binning, comparative biology and taxonomic classification.</title>
        <authorList>
            <person name="Goeker M."/>
        </authorList>
    </citation>
    <scope>NUCLEOTIDE SEQUENCE [LARGE SCALE GENOMIC DNA]</scope>
    <source>
        <strain evidence="1 2">DSM 28867</strain>
    </source>
</reference>
<keyword evidence="2" id="KW-1185">Reference proteome</keyword>
<name>A0A4R7Z8R4_9FIRM</name>
<protein>
    <submittedName>
        <fullName evidence="1">Uncharacterized protein</fullName>
    </submittedName>
</protein>
<dbReference type="AlphaFoldDB" id="A0A4R7Z8R4"/>
<gene>
    <name evidence="1" type="ORF">EDD63_15012</name>
</gene>
<dbReference type="OrthoDB" id="3035864at2"/>
<dbReference type="EMBL" id="SODD01000050">
    <property type="protein sequence ID" value="TDW13106.1"/>
    <property type="molecule type" value="Genomic_DNA"/>
</dbReference>